<name>A0A8T2YS28_POPDE</name>
<sequence length="433" mass="48270">MSLATYHNHLFTNSPPRITLLFSSSGLSLRNLSFSRHVTTSLHSSNFHFKPQTPRNSFSFTFKAYQSDPTIRTQVSNQFNLDQFLSIAELLCIISSSIITISYALNCTFSKTGALGVIGSNTGFAWGMVVMVSGVVIGAWIRRRQRWRICRETGREGSLNLVGRIEKLEQDMRSSATIIRVLSRQLEKLGIRFRVTRKALKEPIVETAALAQKNSEATRALALQENILERELGETQKILLAMQEQQQKQLELILAIGRSGKSWDNRRERVQEQELIKTSDLTEGSTRIKKDGDVGISNYHSPIQDLESIGRLGPSITLKNIVQWWFIPVNVIISATSGCILGCLAVIICRPPGESVRFTITTTAFGNTGKIPLAVVASVCHSSDAPFGPDCYGNGIGYVSFLNGFMLFLFTLVYHMMEPPLEQYEIVDEGVEI</sequence>
<evidence type="ECO:0000256" key="3">
    <source>
        <dbReference type="ARBA" id="ARBA00022989"/>
    </source>
</evidence>
<reference evidence="7" key="1">
    <citation type="journal article" date="2021" name="J. Hered.">
        <title>Genome Assembly of Salicaceae Populus deltoides (Eastern Cottonwood) I-69 Based on Nanopore Sequencing and Hi-C Technologies.</title>
        <authorList>
            <person name="Bai S."/>
            <person name="Wu H."/>
            <person name="Zhang J."/>
            <person name="Pan Z."/>
            <person name="Zhao W."/>
            <person name="Li Z."/>
            <person name="Tong C."/>
        </authorList>
    </citation>
    <scope>NUCLEOTIDE SEQUENCE</scope>
    <source>
        <tissue evidence="7">Leaf</tissue>
    </source>
</reference>
<evidence type="ECO:0000256" key="5">
    <source>
        <dbReference type="ARBA" id="ARBA00023294"/>
    </source>
</evidence>
<proteinExistence type="predicted"/>
<dbReference type="Proteomes" id="UP000807159">
    <property type="component" value="Chromosome 5"/>
</dbReference>
<dbReference type="GO" id="GO:0009734">
    <property type="term" value="P:auxin-activated signaling pathway"/>
    <property type="evidence" value="ECO:0007669"/>
    <property type="project" value="UniProtKB-KW"/>
</dbReference>
<dbReference type="InterPro" id="IPR004776">
    <property type="entry name" value="Mem_transp_PIN-like"/>
</dbReference>
<dbReference type="AlphaFoldDB" id="A0A8T2YS28"/>
<dbReference type="PANTHER" id="PTHR36408">
    <property type="entry name" value="TRANSMEMBRANE PROTEIN"/>
    <property type="match status" value="1"/>
</dbReference>
<protein>
    <recommendedName>
        <fullName evidence="9">Transmembrane protein</fullName>
    </recommendedName>
</protein>
<evidence type="ECO:0000256" key="2">
    <source>
        <dbReference type="ARBA" id="ARBA00022692"/>
    </source>
</evidence>
<comment type="caution">
    <text evidence="7">The sequence shown here is derived from an EMBL/GenBank/DDBJ whole genome shotgun (WGS) entry which is preliminary data.</text>
</comment>
<keyword evidence="4 6" id="KW-0472">Membrane</keyword>
<comment type="subcellular location">
    <subcellularLocation>
        <location evidence="1">Membrane</location>
        <topology evidence="1">Multi-pass membrane protein</topology>
    </subcellularLocation>
</comment>
<evidence type="ECO:0000313" key="8">
    <source>
        <dbReference type="Proteomes" id="UP000807159"/>
    </source>
</evidence>
<organism evidence="7 8">
    <name type="scientific">Populus deltoides</name>
    <name type="common">Eastern poplar</name>
    <name type="synonym">Eastern cottonwood</name>
    <dbReference type="NCBI Taxonomy" id="3696"/>
    <lineage>
        <taxon>Eukaryota</taxon>
        <taxon>Viridiplantae</taxon>
        <taxon>Streptophyta</taxon>
        <taxon>Embryophyta</taxon>
        <taxon>Tracheophyta</taxon>
        <taxon>Spermatophyta</taxon>
        <taxon>Magnoliopsida</taxon>
        <taxon>eudicotyledons</taxon>
        <taxon>Gunneridae</taxon>
        <taxon>Pentapetalae</taxon>
        <taxon>rosids</taxon>
        <taxon>fabids</taxon>
        <taxon>Malpighiales</taxon>
        <taxon>Salicaceae</taxon>
        <taxon>Saliceae</taxon>
        <taxon>Populus</taxon>
    </lineage>
</organism>
<evidence type="ECO:0000256" key="1">
    <source>
        <dbReference type="ARBA" id="ARBA00004141"/>
    </source>
</evidence>
<feature type="transmembrane region" description="Helical" evidence="6">
    <location>
        <begin position="124"/>
        <end position="141"/>
    </location>
</feature>
<feature type="transmembrane region" description="Helical" evidence="6">
    <location>
        <begin position="84"/>
        <end position="104"/>
    </location>
</feature>
<keyword evidence="3 6" id="KW-1133">Transmembrane helix</keyword>
<evidence type="ECO:0000256" key="4">
    <source>
        <dbReference type="ARBA" id="ARBA00023136"/>
    </source>
</evidence>
<dbReference type="GO" id="GO:0055085">
    <property type="term" value="P:transmembrane transport"/>
    <property type="evidence" value="ECO:0007669"/>
    <property type="project" value="InterPro"/>
</dbReference>
<evidence type="ECO:0008006" key="9">
    <source>
        <dbReference type="Google" id="ProtNLM"/>
    </source>
</evidence>
<keyword evidence="5" id="KW-0927">Auxin signaling pathway</keyword>
<dbReference type="Pfam" id="PF03547">
    <property type="entry name" value="Mem_trans"/>
    <property type="match status" value="1"/>
</dbReference>
<accession>A0A8T2YS28</accession>
<dbReference type="GO" id="GO:0009941">
    <property type="term" value="C:chloroplast envelope"/>
    <property type="evidence" value="ECO:0007669"/>
    <property type="project" value="TreeGrafter"/>
</dbReference>
<evidence type="ECO:0000313" key="7">
    <source>
        <dbReference type="EMBL" id="KAH8507746.1"/>
    </source>
</evidence>
<evidence type="ECO:0000256" key="6">
    <source>
        <dbReference type="SAM" id="Phobius"/>
    </source>
</evidence>
<dbReference type="PANTHER" id="PTHR36408:SF1">
    <property type="entry name" value="TRANSMEMBRANE PROTEIN"/>
    <property type="match status" value="1"/>
</dbReference>
<dbReference type="GO" id="GO:0016020">
    <property type="term" value="C:membrane"/>
    <property type="evidence" value="ECO:0007669"/>
    <property type="project" value="UniProtKB-SubCell"/>
</dbReference>
<feature type="transmembrane region" description="Helical" evidence="6">
    <location>
        <begin position="395"/>
        <end position="414"/>
    </location>
</feature>
<feature type="transmembrane region" description="Helical" evidence="6">
    <location>
        <begin position="324"/>
        <end position="348"/>
    </location>
</feature>
<gene>
    <name evidence="7" type="ORF">H0E87_010051</name>
</gene>
<dbReference type="EMBL" id="JACEGQ020000005">
    <property type="protein sequence ID" value="KAH8507746.1"/>
    <property type="molecule type" value="Genomic_DNA"/>
</dbReference>
<keyword evidence="2 6" id="KW-0812">Transmembrane</keyword>
<keyword evidence="8" id="KW-1185">Reference proteome</keyword>